<reference evidence="11 12" key="1">
    <citation type="submission" date="2020-08" db="EMBL/GenBank/DDBJ databases">
        <title>Exploring microbial biodiversity for novel pathways involved in the catabolism of aromatic compounds derived from lignin.</title>
        <authorList>
            <person name="Elkins J."/>
        </authorList>
    </citation>
    <scope>NUCLEOTIDE SEQUENCE [LARGE SCALE GENOMIC DNA]</scope>
    <source>
        <strain evidence="11 12">B1D3A</strain>
    </source>
</reference>
<evidence type="ECO:0000256" key="1">
    <source>
        <dbReference type="ARBA" id="ARBA00002254"/>
    </source>
</evidence>
<dbReference type="EMBL" id="JACHKA010000001">
    <property type="protein sequence ID" value="MBB5984286.1"/>
    <property type="molecule type" value="Genomic_DNA"/>
</dbReference>
<protein>
    <recommendedName>
        <fullName evidence="10">Flagellar protein FliL</fullName>
    </recommendedName>
</protein>
<evidence type="ECO:0000256" key="9">
    <source>
        <dbReference type="ARBA" id="ARBA00023136"/>
    </source>
</evidence>
<keyword evidence="11" id="KW-0282">Flagellum</keyword>
<dbReference type="InterPro" id="IPR005503">
    <property type="entry name" value="FliL"/>
</dbReference>
<dbReference type="Proteomes" id="UP001138540">
    <property type="component" value="Unassembled WGS sequence"/>
</dbReference>
<proteinExistence type="inferred from homology"/>
<evidence type="ECO:0000313" key="11">
    <source>
        <dbReference type="EMBL" id="MBB5984286.1"/>
    </source>
</evidence>
<organism evidence="11 12">
    <name type="scientific">Sphingobium lignivorans</name>
    <dbReference type="NCBI Taxonomy" id="2735886"/>
    <lineage>
        <taxon>Bacteria</taxon>
        <taxon>Pseudomonadati</taxon>
        <taxon>Pseudomonadota</taxon>
        <taxon>Alphaproteobacteria</taxon>
        <taxon>Sphingomonadales</taxon>
        <taxon>Sphingomonadaceae</taxon>
        <taxon>Sphingobium</taxon>
    </lineage>
</organism>
<evidence type="ECO:0000256" key="8">
    <source>
        <dbReference type="ARBA" id="ARBA00022989"/>
    </source>
</evidence>
<name>A0ABR6NAI1_9SPHN</name>
<feature type="transmembrane region" description="Helical" evidence="10">
    <location>
        <begin position="21"/>
        <end position="42"/>
    </location>
</feature>
<evidence type="ECO:0000256" key="10">
    <source>
        <dbReference type="RuleBase" id="RU364125"/>
    </source>
</evidence>
<dbReference type="PANTHER" id="PTHR35091:SF2">
    <property type="entry name" value="FLAGELLAR PROTEIN FLIL"/>
    <property type="match status" value="1"/>
</dbReference>
<comment type="function">
    <text evidence="1 10">Controls the rotational direction of flagella during chemotaxis.</text>
</comment>
<keyword evidence="11" id="KW-0969">Cilium</keyword>
<dbReference type="RefSeq" id="WP_184051488.1">
    <property type="nucleotide sequence ID" value="NZ_JACHKA010000001.1"/>
</dbReference>
<evidence type="ECO:0000256" key="5">
    <source>
        <dbReference type="ARBA" id="ARBA00022500"/>
    </source>
</evidence>
<evidence type="ECO:0000256" key="2">
    <source>
        <dbReference type="ARBA" id="ARBA00004162"/>
    </source>
</evidence>
<evidence type="ECO:0000256" key="4">
    <source>
        <dbReference type="ARBA" id="ARBA00022475"/>
    </source>
</evidence>
<keyword evidence="7 10" id="KW-0283">Flagellar rotation</keyword>
<keyword evidence="12" id="KW-1185">Reference proteome</keyword>
<dbReference type="PANTHER" id="PTHR35091">
    <property type="entry name" value="FLAGELLAR PROTEIN FLIL"/>
    <property type="match status" value="1"/>
</dbReference>
<keyword evidence="5 10" id="KW-0145">Chemotaxis</keyword>
<evidence type="ECO:0000313" key="12">
    <source>
        <dbReference type="Proteomes" id="UP001138540"/>
    </source>
</evidence>
<evidence type="ECO:0000256" key="3">
    <source>
        <dbReference type="ARBA" id="ARBA00008281"/>
    </source>
</evidence>
<comment type="similarity">
    <text evidence="3 10">Belongs to the FliL family.</text>
</comment>
<gene>
    <name evidence="11" type="ORF">HNP60_000260</name>
</gene>
<keyword evidence="10" id="KW-0997">Cell inner membrane</keyword>
<sequence>MSDAADKKGAGKKGGGKKKMIILLGAVALLGGGGAAAGFFVAGSMHKETGPHEDPNKPQLVLKGENPEEIANQGLAKAKEAGAAALPEGKGVDLPRPQNPAAYQPTYFQIPAPFTSNLAESDAFAQISIAVSTYYDNRVIQAVQSHELAIRSAILMMMAQQNEIDLSTPQGKEALQQKLLEIINGTLKAKTGYGGVDNVYFTNFVIQ</sequence>
<keyword evidence="8 10" id="KW-1133">Transmembrane helix</keyword>
<comment type="caution">
    <text evidence="11">The sequence shown here is derived from an EMBL/GenBank/DDBJ whole genome shotgun (WGS) entry which is preliminary data.</text>
</comment>
<accession>A0ABR6NAI1</accession>
<dbReference type="Pfam" id="PF03748">
    <property type="entry name" value="FliL"/>
    <property type="match status" value="1"/>
</dbReference>
<evidence type="ECO:0000256" key="6">
    <source>
        <dbReference type="ARBA" id="ARBA00022692"/>
    </source>
</evidence>
<keyword evidence="11" id="KW-0966">Cell projection</keyword>
<evidence type="ECO:0000256" key="7">
    <source>
        <dbReference type="ARBA" id="ARBA00022779"/>
    </source>
</evidence>
<keyword evidence="4" id="KW-1003">Cell membrane</keyword>
<keyword evidence="9 10" id="KW-0472">Membrane</keyword>
<keyword evidence="6 10" id="KW-0812">Transmembrane</keyword>
<comment type="subcellular location">
    <subcellularLocation>
        <location evidence="10">Cell inner membrane</location>
    </subcellularLocation>
    <subcellularLocation>
        <location evidence="2">Cell membrane</location>
        <topology evidence="2">Single-pass membrane protein</topology>
    </subcellularLocation>
</comment>